<keyword evidence="4" id="KW-0472">Membrane</keyword>
<reference evidence="5 6" key="2">
    <citation type="journal article" date="2014" name="Genome Announc.">
        <title>Complete Genome Sequence of Coprothermobacter proteolyticus DSM 5265.</title>
        <authorList>
            <person name="Alexiev A."/>
            <person name="Coil D.A."/>
            <person name="Badger J.H."/>
            <person name="Enticknap J."/>
            <person name="Ward N."/>
            <person name="Robb F.T."/>
            <person name="Eisen J.A."/>
        </authorList>
    </citation>
    <scope>NUCLEOTIDE SEQUENCE [LARGE SCALE GENOMIC DNA]</scope>
    <source>
        <strain evidence="6">ATCC 35245 / DSM 5265 / OCM 4 / BT</strain>
    </source>
</reference>
<evidence type="ECO:0000313" key="6">
    <source>
        <dbReference type="Proteomes" id="UP000001732"/>
    </source>
</evidence>
<feature type="transmembrane region" description="Helical" evidence="4">
    <location>
        <begin position="305"/>
        <end position="328"/>
    </location>
</feature>
<dbReference type="GO" id="GO:0016757">
    <property type="term" value="F:glycosyltransferase activity"/>
    <property type="evidence" value="ECO:0007669"/>
    <property type="project" value="UniProtKB-KW"/>
</dbReference>
<dbReference type="SUPFAM" id="SSF53448">
    <property type="entry name" value="Nucleotide-diphospho-sugar transferases"/>
    <property type="match status" value="1"/>
</dbReference>
<proteinExistence type="inferred from homology"/>
<dbReference type="CAZy" id="GT2">
    <property type="family name" value="Glycosyltransferase Family 2"/>
</dbReference>
<dbReference type="AlphaFoldDB" id="B5Y6A4"/>
<dbReference type="eggNOG" id="COG1215">
    <property type="taxonomic scope" value="Bacteria"/>
</dbReference>
<dbReference type="InterPro" id="IPR029044">
    <property type="entry name" value="Nucleotide-diphossugar_trans"/>
</dbReference>
<accession>B5Y6A4</accession>
<gene>
    <name evidence="5" type="primary">hmsR</name>
    <name evidence="5" type="ordered locus">COPRO5265_1526</name>
</gene>
<keyword evidence="2" id="KW-0328">Glycosyltransferase</keyword>
<comment type="similarity">
    <text evidence="1">Belongs to the glycosyltransferase 2 family.</text>
</comment>
<feature type="transmembrane region" description="Helical" evidence="4">
    <location>
        <begin position="340"/>
        <end position="359"/>
    </location>
</feature>
<keyword evidence="4" id="KW-0812">Transmembrane</keyword>
<dbReference type="OrthoDB" id="9766299at2"/>
<evidence type="ECO:0000256" key="2">
    <source>
        <dbReference type="ARBA" id="ARBA00022676"/>
    </source>
</evidence>
<dbReference type="Gene3D" id="3.90.550.10">
    <property type="entry name" value="Spore Coat Polysaccharide Biosynthesis Protein SpsA, Chain A"/>
    <property type="match status" value="1"/>
</dbReference>
<dbReference type="HOGENOM" id="CLU_023978_0_1_9"/>
<dbReference type="PANTHER" id="PTHR43630">
    <property type="entry name" value="POLY-BETA-1,6-N-ACETYL-D-GLUCOSAMINE SYNTHASE"/>
    <property type="match status" value="1"/>
</dbReference>
<dbReference type="EMBL" id="CP001145">
    <property type="protein sequence ID" value="ACI18051.1"/>
    <property type="molecule type" value="Genomic_DNA"/>
</dbReference>
<evidence type="ECO:0000256" key="3">
    <source>
        <dbReference type="ARBA" id="ARBA00022679"/>
    </source>
</evidence>
<evidence type="ECO:0000313" key="5">
    <source>
        <dbReference type="EMBL" id="ACI18051.1"/>
    </source>
</evidence>
<sequence>MSLNYWQLFSYYVFLFPLVMSVVYAVGGVYFWFRREKRSEATERTIPTEQWPHVTILVPVHNEGATIQDTMQNLSSLDYPDYDVVFIDDNSVDNSADIIREHLKTAQNFHLIHLSKNVGKAAALNNALTRIGDTPIVVVLDADTTLKSDALKWLTLPFTYQPRLGAVTGNPVARNRKNLLEKIQTAEFASIIGLLKRSQRVMGRVLTVSGCATAYRTDVLIKVGGFSSNSATEDIDITWKLQKAHYEVWFAPKAVAYIEVPASFSSYWKQRERWALGGWHLLRTHKDIFQRWEHRRLWPIYAEFFLSYIWSLLFVFGTATWIVTSIFLAEPAGLNPVPAWTGAVLIFACLFQFGAALLVNRQYDKTLWRAFFYVPWYPLFFYVINALTVVWTAPKGLMGSLNNVGKWQSPARKTVKPLVQG</sequence>
<evidence type="ECO:0000256" key="1">
    <source>
        <dbReference type="ARBA" id="ARBA00006739"/>
    </source>
</evidence>
<keyword evidence="6" id="KW-1185">Reference proteome</keyword>
<dbReference type="KEGG" id="cpo:COPRO5265_1526"/>
<dbReference type="CDD" id="cd06423">
    <property type="entry name" value="CESA_like"/>
    <property type="match status" value="1"/>
</dbReference>
<dbReference type="Pfam" id="PF13641">
    <property type="entry name" value="Glyco_tranf_2_3"/>
    <property type="match status" value="1"/>
</dbReference>
<keyword evidence="3" id="KW-0808">Transferase</keyword>
<evidence type="ECO:0000256" key="4">
    <source>
        <dbReference type="SAM" id="Phobius"/>
    </source>
</evidence>
<dbReference type="STRING" id="309798.COPRO5265_1526"/>
<organism evidence="5 6">
    <name type="scientific">Coprothermobacter proteolyticus (strain ATCC 35245 / DSM 5265 / OCM 4 / BT)</name>
    <dbReference type="NCBI Taxonomy" id="309798"/>
    <lineage>
        <taxon>Bacteria</taxon>
        <taxon>Pseudomonadati</taxon>
        <taxon>Coprothermobacterota</taxon>
        <taxon>Coprothermobacteria</taxon>
        <taxon>Coprothermobacterales</taxon>
        <taxon>Coprothermobacteraceae</taxon>
        <taxon>Coprothermobacter</taxon>
    </lineage>
</organism>
<feature type="transmembrane region" description="Helical" evidence="4">
    <location>
        <begin position="371"/>
        <end position="393"/>
    </location>
</feature>
<keyword evidence="4" id="KW-1133">Transmembrane helix</keyword>
<name>B5Y6A4_COPPD</name>
<dbReference type="Proteomes" id="UP000001732">
    <property type="component" value="Chromosome"/>
</dbReference>
<protein>
    <submittedName>
        <fullName evidence="5">Haemin storage system, HmsR protein</fullName>
    </submittedName>
</protein>
<feature type="transmembrane region" description="Helical" evidence="4">
    <location>
        <begin position="12"/>
        <end position="33"/>
    </location>
</feature>
<dbReference type="PANTHER" id="PTHR43630:SF1">
    <property type="entry name" value="POLY-BETA-1,6-N-ACETYL-D-GLUCOSAMINE SYNTHASE"/>
    <property type="match status" value="1"/>
</dbReference>
<reference evidence="6" key="1">
    <citation type="submission" date="2008-08" db="EMBL/GenBank/DDBJ databases">
        <title>The complete genome sequence of Coprothermobacter proteolyticus strain ATCC 5245 / DSM 5265 / BT.</title>
        <authorList>
            <person name="Dodson R.J."/>
            <person name="Durkin A.S."/>
            <person name="Wu M."/>
            <person name="Eisen J."/>
            <person name="Sutton G."/>
        </authorList>
    </citation>
    <scope>NUCLEOTIDE SEQUENCE [LARGE SCALE GENOMIC DNA]</scope>
    <source>
        <strain evidence="6">ATCC 35245 / DSM 5265 / OCM 4 / BT</strain>
    </source>
</reference>